<dbReference type="AlphaFoldDB" id="A0A6A6AHA6"/>
<dbReference type="RefSeq" id="XP_033525759.1">
    <property type="nucleotide sequence ID" value="XM_033670239.1"/>
</dbReference>
<feature type="compositionally biased region" description="Basic residues" evidence="1">
    <location>
        <begin position="38"/>
        <end position="55"/>
    </location>
</feature>
<feature type="compositionally biased region" description="Acidic residues" evidence="1">
    <location>
        <begin position="184"/>
        <end position="201"/>
    </location>
</feature>
<feature type="compositionally biased region" description="Basic and acidic residues" evidence="1">
    <location>
        <begin position="110"/>
        <end position="124"/>
    </location>
</feature>
<keyword evidence="3" id="KW-1185">Reference proteome</keyword>
<evidence type="ECO:0000256" key="1">
    <source>
        <dbReference type="SAM" id="MobiDB-lite"/>
    </source>
</evidence>
<feature type="compositionally biased region" description="Basic and acidic residues" evidence="1">
    <location>
        <begin position="173"/>
        <end position="183"/>
    </location>
</feature>
<sequence>MLRNSAEEHLDVDEGEICESSNPPKIGLPIPDPPKIWKEKKRRRGKQVNKGRGVRRAAQGLPQLPYKQTPAATAQEADEDEPPRKRQAVEEQTFFLQPQQEEEEEDEDEIRPRIESHYNEDKLPRTQQAARGRTLNPRREEEEEEEEEEFEILRSLRPVRKSRLVQAKSNRQLARERVSRLQQEEEQEEEEAEEEAEEEEREVSWSLSPVRVPRLAQDKEPEQGLLFGEHCYVLCRLSSAKAESSVQNPGLTHAQLTAMNVTRRINEGIELARRLVENCPERHTFTDVTAVRLVSRTVEGPSFLRASNKYTRAIRAYFEDPARRGKKVTLLIRGLDGLVTSMTSMESLLIFLKSVQVQAQFIFQFNKVTDMTRPNNIRNYRGLGGIIVFMDTDFQNYIDNIGKVNKQYSNPDLTRLEQIWKDVQGDKSGGQGIQDRNTLLSADATKPEGGKNASSVGRKKAR</sequence>
<organism evidence="2 3">
    <name type="scientific">Dothidotthia symphoricarpi CBS 119687</name>
    <dbReference type="NCBI Taxonomy" id="1392245"/>
    <lineage>
        <taxon>Eukaryota</taxon>
        <taxon>Fungi</taxon>
        <taxon>Dikarya</taxon>
        <taxon>Ascomycota</taxon>
        <taxon>Pezizomycotina</taxon>
        <taxon>Dothideomycetes</taxon>
        <taxon>Pleosporomycetidae</taxon>
        <taxon>Pleosporales</taxon>
        <taxon>Dothidotthiaceae</taxon>
        <taxon>Dothidotthia</taxon>
    </lineage>
</organism>
<reference evidence="2" key="1">
    <citation type="journal article" date="2020" name="Stud. Mycol.">
        <title>101 Dothideomycetes genomes: a test case for predicting lifestyles and emergence of pathogens.</title>
        <authorList>
            <person name="Haridas S."/>
            <person name="Albert R."/>
            <person name="Binder M."/>
            <person name="Bloem J."/>
            <person name="Labutti K."/>
            <person name="Salamov A."/>
            <person name="Andreopoulos B."/>
            <person name="Baker S."/>
            <person name="Barry K."/>
            <person name="Bills G."/>
            <person name="Bluhm B."/>
            <person name="Cannon C."/>
            <person name="Castanera R."/>
            <person name="Culley D."/>
            <person name="Daum C."/>
            <person name="Ezra D."/>
            <person name="Gonzalez J."/>
            <person name="Henrissat B."/>
            <person name="Kuo A."/>
            <person name="Liang C."/>
            <person name="Lipzen A."/>
            <person name="Lutzoni F."/>
            <person name="Magnuson J."/>
            <person name="Mondo S."/>
            <person name="Nolan M."/>
            <person name="Ohm R."/>
            <person name="Pangilinan J."/>
            <person name="Park H.-J."/>
            <person name="Ramirez L."/>
            <person name="Alfaro M."/>
            <person name="Sun H."/>
            <person name="Tritt A."/>
            <person name="Yoshinaga Y."/>
            <person name="Zwiers L.-H."/>
            <person name="Turgeon B."/>
            <person name="Goodwin S."/>
            <person name="Spatafora J."/>
            <person name="Crous P."/>
            <person name="Grigoriev I."/>
        </authorList>
    </citation>
    <scope>NUCLEOTIDE SEQUENCE</scope>
    <source>
        <strain evidence="2">CBS 119687</strain>
    </source>
</reference>
<protein>
    <submittedName>
        <fullName evidence="2">Uncharacterized protein</fullName>
    </submittedName>
</protein>
<feature type="compositionally biased region" description="Acidic residues" evidence="1">
    <location>
        <begin position="141"/>
        <end position="150"/>
    </location>
</feature>
<evidence type="ECO:0000313" key="2">
    <source>
        <dbReference type="EMBL" id="KAF2131372.1"/>
    </source>
</evidence>
<gene>
    <name evidence="2" type="ORF">P153DRAFT_383483</name>
</gene>
<dbReference type="OrthoDB" id="3798657at2759"/>
<proteinExistence type="predicted"/>
<feature type="region of interest" description="Disordered" evidence="1">
    <location>
        <begin position="1"/>
        <end position="151"/>
    </location>
</feature>
<feature type="compositionally biased region" description="Acidic residues" evidence="1">
    <location>
        <begin position="100"/>
        <end position="109"/>
    </location>
</feature>
<dbReference type="EMBL" id="ML977502">
    <property type="protein sequence ID" value="KAF2131372.1"/>
    <property type="molecule type" value="Genomic_DNA"/>
</dbReference>
<feature type="region of interest" description="Disordered" evidence="1">
    <location>
        <begin position="173"/>
        <end position="204"/>
    </location>
</feature>
<dbReference type="Proteomes" id="UP000799771">
    <property type="component" value="Unassembled WGS sequence"/>
</dbReference>
<accession>A0A6A6AHA6</accession>
<feature type="region of interest" description="Disordered" evidence="1">
    <location>
        <begin position="425"/>
        <end position="462"/>
    </location>
</feature>
<evidence type="ECO:0000313" key="3">
    <source>
        <dbReference type="Proteomes" id="UP000799771"/>
    </source>
</evidence>
<name>A0A6A6AHA6_9PLEO</name>
<dbReference type="GeneID" id="54410671"/>